<dbReference type="EMBL" id="KZ851851">
    <property type="protein sequence ID" value="RDK43324.1"/>
    <property type="molecule type" value="Genomic_DNA"/>
</dbReference>
<dbReference type="Pfam" id="PF08240">
    <property type="entry name" value="ADH_N"/>
    <property type="match status" value="1"/>
</dbReference>
<evidence type="ECO:0000313" key="11">
    <source>
        <dbReference type="Proteomes" id="UP000254937"/>
    </source>
</evidence>
<evidence type="ECO:0000256" key="1">
    <source>
        <dbReference type="ARBA" id="ARBA00001947"/>
    </source>
</evidence>
<comment type="similarity">
    <text evidence="2">Belongs to the zinc-containing alcohol dehydrogenase family.</text>
</comment>
<dbReference type="InterPro" id="IPR020843">
    <property type="entry name" value="ER"/>
</dbReference>
<reference evidence="10 11" key="1">
    <citation type="submission" date="2018-07" db="EMBL/GenBank/DDBJ databases">
        <title>Section-level genome sequencing of Aspergillus section Nigri to investigate inter- and intra-species variation.</title>
        <authorList>
            <consortium name="DOE Joint Genome Institute"/>
            <person name="Vesth T.C."/>
            <person name="Nybo J.L."/>
            <person name="Theobald S."/>
            <person name="Frisvad J.C."/>
            <person name="Larsen T.O."/>
            <person name="Nielsen K.F."/>
            <person name="Hoof J.B."/>
            <person name="Brandl J."/>
            <person name="Salamov A."/>
            <person name="Riley R."/>
            <person name="Gladden J.M."/>
            <person name="Phatale P."/>
            <person name="Nielsen M.T."/>
            <person name="Lyhne E.K."/>
            <person name="Kogle M.E."/>
            <person name="Strasser K."/>
            <person name="McDonnell E."/>
            <person name="Barry K."/>
            <person name="Clum A."/>
            <person name="Chen C."/>
            <person name="Nolan M."/>
            <person name="Sandor L."/>
            <person name="Kuo A."/>
            <person name="Lipzen A."/>
            <person name="Hainaut M."/>
            <person name="Drula E."/>
            <person name="Tsang A."/>
            <person name="Magnuson J.K."/>
            <person name="Henrissat B."/>
            <person name="Wiebenga A."/>
            <person name="Simmons B.A."/>
            <person name="Makela M.R."/>
            <person name="De vries R.P."/>
            <person name="Grigoriev I.V."/>
            <person name="Mortensen U.H."/>
            <person name="Baker S.E."/>
            <person name="Andersen M.R."/>
        </authorList>
    </citation>
    <scope>NUCLEOTIDE SEQUENCE [LARGE SCALE GENOMIC DNA]</scope>
    <source>
        <strain evidence="10 11">ATCC 13157</strain>
    </source>
</reference>
<evidence type="ECO:0000313" key="10">
    <source>
        <dbReference type="EMBL" id="RDK43324.1"/>
    </source>
</evidence>
<evidence type="ECO:0000256" key="4">
    <source>
        <dbReference type="ARBA" id="ARBA00022723"/>
    </source>
</evidence>
<sequence length="370" mass="39158">MTITEPTTTSLPSHQRAAIRQGTGPAATTTIETIPVERPGPGQILVKITWTGLCGSDKGLLHDDWAAFGVSMQPEAKGIAGHEGVGRVVAVGEGMETRWKIGDRAGIKWIASVCGDCDFCLTGTDEVNCINQKNSGFTMPGTFQEYCLADGRYASRIPDGVSDEEAGPMMCGGLTVYVACKRSNVKAGQWIVLPGAGGGLGHLAIQFARAMGMRIIAIDSGEEKRELCQRLGAEVFIDFQQTPDVAAEVMKVTKYGAHGIIVTAATKAVYAAAPGYLRPNGTMVAIGLPNDPTILAGAPPLMIALKKLNIVGSITGTLQDTQEALEFTARGIVHPVLTKGKLEDLDSWVDKMAKGQLAGRTVLQLLYCQS</sequence>
<evidence type="ECO:0000256" key="7">
    <source>
        <dbReference type="ARBA" id="ARBA00023027"/>
    </source>
</evidence>
<keyword evidence="5" id="KW-0862">Zinc</keyword>
<dbReference type="PANTHER" id="PTHR42940">
    <property type="entry name" value="ALCOHOL DEHYDROGENASE 1-RELATED"/>
    <property type="match status" value="1"/>
</dbReference>
<dbReference type="FunFam" id="3.40.50.720:FF:000039">
    <property type="entry name" value="Alcohol dehydrogenase AdhP"/>
    <property type="match status" value="1"/>
</dbReference>
<dbReference type="CDD" id="cd08297">
    <property type="entry name" value="CAD3"/>
    <property type="match status" value="1"/>
</dbReference>
<name>A0A370PN46_ASPPH</name>
<feature type="domain" description="Enoyl reductase (ER)" evidence="9">
    <location>
        <begin position="24"/>
        <end position="363"/>
    </location>
</feature>
<dbReference type="InterPro" id="IPR011032">
    <property type="entry name" value="GroES-like_sf"/>
</dbReference>
<evidence type="ECO:0000256" key="3">
    <source>
        <dbReference type="ARBA" id="ARBA00013190"/>
    </source>
</evidence>
<dbReference type="SUPFAM" id="SSF51735">
    <property type="entry name" value="NAD(P)-binding Rossmann-fold domains"/>
    <property type="match status" value="1"/>
</dbReference>
<dbReference type="GO" id="GO:0004022">
    <property type="term" value="F:alcohol dehydrogenase (NAD+) activity"/>
    <property type="evidence" value="ECO:0007669"/>
    <property type="project" value="UniProtKB-EC"/>
</dbReference>
<evidence type="ECO:0000256" key="5">
    <source>
        <dbReference type="ARBA" id="ARBA00022833"/>
    </source>
</evidence>
<dbReference type="Gene3D" id="3.90.180.10">
    <property type="entry name" value="Medium-chain alcohol dehydrogenases, catalytic domain"/>
    <property type="match status" value="1"/>
</dbReference>
<keyword evidence="7" id="KW-0520">NAD</keyword>
<keyword evidence="4" id="KW-0479">Metal-binding</keyword>
<gene>
    <name evidence="10" type="ORF">M752DRAFT_326182</name>
</gene>
<proteinExistence type="inferred from homology"/>
<dbReference type="PANTHER" id="PTHR42940:SF3">
    <property type="entry name" value="ALCOHOL DEHYDROGENASE 1-RELATED"/>
    <property type="match status" value="1"/>
</dbReference>
<evidence type="ECO:0000256" key="6">
    <source>
        <dbReference type="ARBA" id="ARBA00023002"/>
    </source>
</evidence>
<evidence type="ECO:0000256" key="2">
    <source>
        <dbReference type="ARBA" id="ARBA00008072"/>
    </source>
</evidence>
<dbReference type="Pfam" id="PF00107">
    <property type="entry name" value="ADH_zinc_N"/>
    <property type="match status" value="1"/>
</dbReference>
<feature type="region of interest" description="Disordered" evidence="8">
    <location>
        <begin position="1"/>
        <end position="26"/>
    </location>
</feature>
<dbReference type="AlphaFoldDB" id="A0A370PN46"/>
<dbReference type="GO" id="GO:0005737">
    <property type="term" value="C:cytoplasm"/>
    <property type="evidence" value="ECO:0007669"/>
    <property type="project" value="TreeGrafter"/>
</dbReference>
<evidence type="ECO:0000259" key="9">
    <source>
        <dbReference type="SMART" id="SM00829"/>
    </source>
</evidence>
<accession>A0A370PN46</accession>
<keyword evidence="6" id="KW-0560">Oxidoreductase</keyword>
<dbReference type="InterPro" id="IPR036291">
    <property type="entry name" value="NAD(P)-bd_dom_sf"/>
</dbReference>
<dbReference type="EC" id="1.1.1.1" evidence="3"/>
<dbReference type="InterPro" id="IPR013154">
    <property type="entry name" value="ADH-like_N"/>
</dbReference>
<dbReference type="Gene3D" id="3.40.50.720">
    <property type="entry name" value="NAD(P)-binding Rossmann-like Domain"/>
    <property type="match status" value="1"/>
</dbReference>
<keyword evidence="11" id="KW-1185">Reference proteome</keyword>
<dbReference type="InterPro" id="IPR013149">
    <property type="entry name" value="ADH-like_C"/>
</dbReference>
<dbReference type="Proteomes" id="UP000254937">
    <property type="component" value="Unassembled WGS sequence"/>
</dbReference>
<organism evidence="10 11">
    <name type="scientific">Aspergillus phoenicis ATCC 13157</name>
    <dbReference type="NCBI Taxonomy" id="1353007"/>
    <lineage>
        <taxon>Eukaryota</taxon>
        <taxon>Fungi</taxon>
        <taxon>Dikarya</taxon>
        <taxon>Ascomycota</taxon>
        <taxon>Pezizomycotina</taxon>
        <taxon>Eurotiomycetes</taxon>
        <taxon>Eurotiomycetidae</taxon>
        <taxon>Eurotiales</taxon>
        <taxon>Aspergillaceae</taxon>
        <taxon>Aspergillus</taxon>
    </lineage>
</organism>
<dbReference type="GO" id="GO:0046872">
    <property type="term" value="F:metal ion binding"/>
    <property type="evidence" value="ECO:0007669"/>
    <property type="project" value="UniProtKB-KW"/>
</dbReference>
<evidence type="ECO:0000256" key="8">
    <source>
        <dbReference type="SAM" id="MobiDB-lite"/>
    </source>
</evidence>
<dbReference type="SMART" id="SM00829">
    <property type="entry name" value="PKS_ER"/>
    <property type="match status" value="1"/>
</dbReference>
<feature type="compositionally biased region" description="Polar residues" evidence="8">
    <location>
        <begin position="1"/>
        <end position="13"/>
    </location>
</feature>
<dbReference type="SUPFAM" id="SSF50129">
    <property type="entry name" value="GroES-like"/>
    <property type="match status" value="1"/>
</dbReference>
<protein>
    <recommendedName>
        <fullName evidence="3">alcohol dehydrogenase</fullName>
        <ecNumber evidence="3">1.1.1.1</ecNumber>
    </recommendedName>
</protein>
<comment type="cofactor">
    <cofactor evidence="1">
        <name>Zn(2+)</name>
        <dbReference type="ChEBI" id="CHEBI:29105"/>
    </cofactor>
</comment>